<evidence type="ECO:0000256" key="12">
    <source>
        <dbReference type="ARBA" id="ARBA00023180"/>
    </source>
</evidence>
<gene>
    <name evidence="18" type="primary">LOC106530507</name>
</gene>
<keyword evidence="11 16" id="KW-0472">Membrane</keyword>
<keyword evidence="10 16" id="KW-0333">Golgi apparatus</keyword>
<keyword evidence="13" id="KW-0464">Manganese</keyword>
<keyword evidence="9 16" id="KW-1133">Transmembrane helix</keyword>
<evidence type="ECO:0000256" key="10">
    <source>
        <dbReference type="ARBA" id="ARBA00023034"/>
    </source>
</evidence>
<dbReference type="FunFam" id="3.90.550.50:FF:000010">
    <property type="entry name" value="Hexosyltransferase"/>
    <property type="match status" value="1"/>
</dbReference>
<evidence type="ECO:0000256" key="11">
    <source>
        <dbReference type="ARBA" id="ARBA00023136"/>
    </source>
</evidence>
<evidence type="ECO:0000256" key="1">
    <source>
        <dbReference type="ARBA" id="ARBA00001936"/>
    </source>
</evidence>
<evidence type="ECO:0000313" key="17">
    <source>
        <dbReference type="Proteomes" id="UP000192220"/>
    </source>
</evidence>
<dbReference type="InterPro" id="IPR002659">
    <property type="entry name" value="Glyco_trans_31"/>
</dbReference>
<evidence type="ECO:0000256" key="4">
    <source>
        <dbReference type="ARBA" id="ARBA00008661"/>
    </source>
</evidence>
<sequence length="454" mass="52286">MAWCCRRWRRVLICLCMPCCCLVFMYIFLAVLITMSMTSVTITQSFNEPTTSHFAAPGASGNDSVAPVPKTFWEQHLPDDAVWNKLQRSTDNHFNSILYPSKAKKVSERISFNDTLLKQTFSNIMSLERVKKNLEKLPREIKRFITNMQKRDYPVLIRPRRVCGAQAKHETQPPLILLAIKSRELNFKNRKAIRETWGQEGWVQGQKINSSDKQLVGGYVRRVFLLGKESSADLGVDITDVLRKENLRFGDILQWDFKDTFFNLTLKDVLFWNWFSSHCGQTHFILKGDDDVFVNTPKLITYLHNQLNKPQVSGTLENFMIGDVILAAQPNRDKRSKYFIPPSFYKGVYPVYAGGGGVVYSGLLARRLLNISQTVHLFPIDDVYVGMCMVLLNSHPLHHPAFLTFDISEKEEDEPCSYHSILLVHKRTPEQLVALWTDMEKTREQCKDAPLRDT</sequence>
<evidence type="ECO:0000256" key="3">
    <source>
        <dbReference type="ARBA" id="ARBA00004922"/>
    </source>
</evidence>
<dbReference type="GeneID" id="106530507"/>
<comment type="cofactor">
    <cofactor evidence="1">
        <name>Mn(2+)</name>
        <dbReference type="ChEBI" id="CHEBI:29035"/>
    </cofactor>
</comment>
<keyword evidence="17" id="KW-1185">Reference proteome</keyword>
<evidence type="ECO:0000313" key="18">
    <source>
        <dbReference type="RefSeq" id="XP_013881597.1"/>
    </source>
</evidence>
<evidence type="ECO:0000256" key="9">
    <source>
        <dbReference type="ARBA" id="ARBA00022989"/>
    </source>
</evidence>
<dbReference type="GO" id="GO:0000139">
    <property type="term" value="C:Golgi membrane"/>
    <property type="evidence" value="ECO:0007669"/>
    <property type="project" value="UniProtKB-SubCell"/>
</dbReference>
<protein>
    <recommendedName>
        <fullName evidence="16">Hexosyltransferase</fullName>
        <ecNumber evidence="16">2.4.1.-</ecNumber>
    </recommendedName>
</protein>
<feature type="transmembrane region" description="Helical" evidence="16">
    <location>
        <begin position="12"/>
        <end position="35"/>
    </location>
</feature>
<comment type="subcellular location">
    <subcellularLocation>
        <location evidence="2 16">Golgi apparatus membrane</location>
        <topology evidence="2 16">Single-pass type II membrane protein</topology>
    </subcellularLocation>
</comment>
<evidence type="ECO:0000256" key="7">
    <source>
        <dbReference type="ARBA" id="ARBA00022692"/>
    </source>
</evidence>
<dbReference type="AlphaFoldDB" id="A0A2I4CNN9"/>
<evidence type="ECO:0000256" key="6">
    <source>
        <dbReference type="ARBA" id="ARBA00022679"/>
    </source>
</evidence>
<organism evidence="17 18">
    <name type="scientific">Austrofundulus limnaeus</name>
    <name type="common">Annual killifish</name>
    <dbReference type="NCBI Taxonomy" id="52670"/>
    <lineage>
        <taxon>Eukaryota</taxon>
        <taxon>Metazoa</taxon>
        <taxon>Chordata</taxon>
        <taxon>Craniata</taxon>
        <taxon>Vertebrata</taxon>
        <taxon>Euteleostomi</taxon>
        <taxon>Actinopterygii</taxon>
        <taxon>Neopterygii</taxon>
        <taxon>Teleostei</taxon>
        <taxon>Neoteleostei</taxon>
        <taxon>Acanthomorphata</taxon>
        <taxon>Ovalentaria</taxon>
        <taxon>Atherinomorphae</taxon>
        <taxon>Cyprinodontiformes</taxon>
        <taxon>Rivulidae</taxon>
        <taxon>Austrofundulus</taxon>
    </lineage>
</organism>
<accession>A0A2I4CNN9</accession>
<keyword evidence="8 16" id="KW-0735">Signal-anchor</keyword>
<keyword evidence="12" id="KW-0325">Glycoprotein</keyword>
<dbReference type="PANTHER" id="PTHR11214:SF234">
    <property type="entry name" value="HEXOSYLTRANSFERASE"/>
    <property type="match status" value="1"/>
</dbReference>
<dbReference type="GO" id="GO:0030311">
    <property type="term" value="P:poly-N-acetyllactosamine biosynthetic process"/>
    <property type="evidence" value="ECO:0007669"/>
    <property type="project" value="TreeGrafter"/>
</dbReference>
<dbReference type="FunCoup" id="A0A2I4CNN9">
    <property type="interactions" value="3"/>
</dbReference>
<evidence type="ECO:0000256" key="5">
    <source>
        <dbReference type="ARBA" id="ARBA00022676"/>
    </source>
</evidence>
<dbReference type="STRING" id="52670.A0A2I4CNN9"/>
<dbReference type="PANTHER" id="PTHR11214">
    <property type="entry name" value="BETA-1,3-N-ACETYLGLUCOSAMINYLTRANSFERASE"/>
    <property type="match status" value="1"/>
</dbReference>
<evidence type="ECO:0000256" key="13">
    <source>
        <dbReference type="ARBA" id="ARBA00023211"/>
    </source>
</evidence>
<comment type="pathway">
    <text evidence="3">Protein modification; protein glycosylation.</text>
</comment>
<dbReference type="GO" id="GO:0006493">
    <property type="term" value="P:protein O-linked glycosylation"/>
    <property type="evidence" value="ECO:0007669"/>
    <property type="project" value="TreeGrafter"/>
</dbReference>
<name>A0A2I4CNN9_AUSLI</name>
<evidence type="ECO:0000256" key="8">
    <source>
        <dbReference type="ARBA" id="ARBA00022968"/>
    </source>
</evidence>
<dbReference type="InParanoid" id="A0A2I4CNN9"/>
<evidence type="ECO:0000256" key="15">
    <source>
        <dbReference type="ARBA" id="ARBA00065824"/>
    </source>
</evidence>
<dbReference type="OrthoDB" id="2139606at2759"/>
<keyword evidence="6" id="KW-0808">Transferase</keyword>
<dbReference type="EC" id="2.4.1.-" evidence="16"/>
<reference evidence="18" key="1">
    <citation type="submission" date="2025-08" db="UniProtKB">
        <authorList>
            <consortium name="RefSeq"/>
        </authorList>
    </citation>
    <scope>IDENTIFICATION</scope>
    <source>
        <strain evidence="18">Quisiro</strain>
        <tissue evidence="18">Liver</tissue>
    </source>
</reference>
<evidence type="ECO:0000256" key="14">
    <source>
        <dbReference type="ARBA" id="ARBA00050470"/>
    </source>
</evidence>
<dbReference type="Pfam" id="PF01762">
    <property type="entry name" value="Galactosyl_T"/>
    <property type="match status" value="1"/>
</dbReference>
<keyword evidence="5 16" id="KW-0328">Glycosyltransferase</keyword>
<dbReference type="Gene3D" id="3.90.550.50">
    <property type="match status" value="1"/>
</dbReference>
<evidence type="ECO:0000256" key="16">
    <source>
        <dbReference type="RuleBase" id="RU363063"/>
    </source>
</evidence>
<comment type="catalytic activity">
    <reaction evidence="14">
        <text>a beta-D-galactosyl-(1-&gt;4)-N-acetyl-beta-D-glucosaminyl derivative + UDP-N-acetyl-alpha-D-glucosamine = an N-acetyl-beta-D-glucosaminyl-(1-&gt;3)-beta-D-galactosyl-(1-&gt;4)-N-acetyl-beta-D-glucosaminyl derivative + UDP + H(+)</text>
        <dbReference type="Rhea" id="RHEA:14389"/>
        <dbReference type="ChEBI" id="CHEBI:15378"/>
        <dbReference type="ChEBI" id="CHEBI:57705"/>
        <dbReference type="ChEBI" id="CHEBI:58223"/>
        <dbReference type="ChEBI" id="CHEBI:133507"/>
        <dbReference type="ChEBI" id="CHEBI:134090"/>
        <dbReference type="EC" id="2.4.1.149"/>
    </reaction>
</comment>
<comment type="subunit">
    <text evidence="15">Interacts with B3GNT8; this interaction greatly increases B3GNT2 catalytic activity, independently of B3GNT8 enzymatic activity.</text>
</comment>
<proteinExistence type="inferred from homology"/>
<evidence type="ECO:0000256" key="2">
    <source>
        <dbReference type="ARBA" id="ARBA00004323"/>
    </source>
</evidence>
<comment type="similarity">
    <text evidence="4 16">Belongs to the glycosyltransferase 31 family.</text>
</comment>
<keyword evidence="7 16" id="KW-0812">Transmembrane</keyword>
<dbReference type="Proteomes" id="UP000192220">
    <property type="component" value="Unplaced"/>
</dbReference>
<dbReference type="RefSeq" id="XP_013881597.1">
    <property type="nucleotide sequence ID" value="XM_014026143.1"/>
</dbReference>
<dbReference type="KEGG" id="alim:106530507"/>
<dbReference type="GO" id="GO:0008532">
    <property type="term" value="F:N-acetyllactosaminide beta-1,3-N-acetylglucosaminyltransferase activity"/>
    <property type="evidence" value="ECO:0007669"/>
    <property type="project" value="UniProtKB-EC"/>
</dbReference>